<evidence type="ECO:0000256" key="2">
    <source>
        <dbReference type="SAM" id="SignalP"/>
    </source>
</evidence>
<comment type="caution">
    <text evidence="3">The sequence shown here is derived from an EMBL/GenBank/DDBJ whole genome shotgun (WGS) entry which is preliminary data.</text>
</comment>
<reference evidence="4" key="1">
    <citation type="journal article" date="2019" name="Int. J. Syst. Evol. Microbiol.">
        <title>The Global Catalogue of Microorganisms (GCM) 10K type strain sequencing project: providing services to taxonomists for standard genome sequencing and annotation.</title>
        <authorList>
            <consortium name="The Broad Institute Genomics Platform"/>
            <consortium name="The Broad Institute Genome Sequencing Center for Infectious Disease"/>
            <person name="Wu L."/>
            <person name="Ma J."/>
        </authorList>
    </citation>
    <scope>NUCLEOTIDE SEQUENCE [LARGE SCALE GENOMIC DNA]</scope>
    <source>
        <strain evidence="4">CCUG 56029</strain>
    </source>
</reference>
<keyword evidence="4" id="KW-1185">Reference proteome</keyword>
<protein>
    <submittedName>
        <fullName evidence="3">Uncharacterized protein</fullName>
    </submittedName>
</protein>
<dbReference type="RefSeq" id="WP_379141245.1">
    <property type="nucleotide sequence ID" value="NZ_JBHUEN010000019.1"/>
</dbReference>
<evidence type="ECO:0000256" key="1">
    <source>
        <dbReference type="SAM" id="MobiDB-lite"/>
    </source>
</evidence>
<evidence type="ECO:0000313" key="3">
    <source>
        <dbReference type="EMBL" id="MFD1881411.1"/>
    </source>
</evidence>
<dbReference type="EMBL" id="JBHUEN010000019">
    <property type="protein sequence ID" value="MFD1881411.1"/>
    <property type="molecule type" value="Genomic_DNA"/>
</dbReference>
<organism evidence="3 4">
    <name type="scientific">Paracoccus pacificus</name>
    <dbReference type="NCBI Taxonomy" id="1463598"/>
    <lineage>
        <taxon>Bacteria</taxon>
        <taxon>Pseudomonadati</taxon>
        <taxon>Pseudomonadota</taxon>
        <taxon>Alphaproteobacteria</taxon>
        <taxon>Rhodobacterales</taxon>
        <taxon>Paracoccaceae</taxon>
        <taxon>Paracoccus</taxon>
    </lineage>
</organism>
<gene>
    <name evidence="3" type="ORF">ACFSCT_06745</name>
</gene>
<name>A0ABW4R581_9RHOB</name>
<proteinExistence type="predicted"/>
<sequence>MKYLSTAAFFAAALGLAACENMSTTTVTTPSGSTTTTAPAGSTTVVTTDASPTAQATSETPVVTVKSGGKLGTSVASLGDPAQGGNWVKTSLVKAPTKGRVTVAGGSKSVNVDLLPGTGATQMSLSAMRALGVDITELPSVDLYAL</sequence>
<evidence type="ECO:0000313" key="4">
    <source>
        <dbReference type="Proteomes" id="UP001597213"/>
    </source>
</evidence>
<dbReference type="PROSITE" id="PS51257">
    <property type="entry name" value="PROKAR_LIPOPROTEIN"/>
    <property type="match status" value="1"/>
</dbReference>
<accession>A0ABW4R581</accession>
<keyword evidence="2" id="KW-0732">Signal</keyword>
<feature type="signal peptide" evidence="2">
    <location>
        <begin position="1"/>
        <end position="17"/>
    </location>
</feature>
<dbReference type="Proteomes" id="UP001597213">
    <property type="component" value="Unassembled WGS sequence"/>
</dbReference>
<feature type="chain" id="PRO_5046833534" evidence="2">
    <location>
        <begin position="18"/>
        <end position="146"/>
    </location>
</feature>
<feature type="region of interest" description="Disordered" evidence="1">
    <location>
        <begin position="25"/>
        <end position="45"/>
    </location>
</feature>